<keyword evidence="3" id="KW-1185">Reference proteome</keyword>
<accession>K1WVU8</accession>
<proteinExistence type="predicted"/>
<comment type="caution">
    <text evidence="2">The sequence shown here is derived from an EMBL/GenBank/DDBJ whole genome shotgun (WGS) entry which is preliminary data.</text>
</comment>
<name>K1WVU8_TRIAC</name>
<protein>
    <submittedName>
        <fullName evidence="2">Uncharacterized protein</fullName>
    </submittedName>
</protein>
<organism evidence="2 3">
    <name type="scientific">Trichosporon asahii var. asahii (strain CBS 8904)</name>
    <name type="common">Yeast</name>
    <dbReference type="NCBI Taxonomy" id="1220162"/>
    <lineage>
        <taxon>Eukaryota</taxon>
        <taxon>Fungi</taxon>
        <taxon>Dikarya</taxon>
        <taxon>Basidiomycota</taxon>
        <taxon>Agaricomycotina</taxon>
        <taxon>Tremellomycetes</taxon>
        <taxon>Trichosporonales</taxon>
        <taxon>Trichosporonaceae</taxon>
        <taxon>Trichosporon</taxon>
    </lineage>
</organism>
<dbReference type="AlphaFoldDB" id="K1WVU8"/>
<dbReference type="HOGENOM" id="CLU_1817154_0_0_1"/>
<reference evidence="2 3" key="1">
    <citation type="journal article" date="2012" name="Eukaryot. Cell">
        <title>Genome sequence of the Trichosporon asahii environmental strain CBS 8904.</title>
        <authorList>
            <person name="Yang R.Y."/>
            <person name="Li H.T."/>
            <person name="Zhu H."/>
            <person name="Zhou G.P."/>
            <person name="Wang M."/>
            <person name="Wang L."/>
        </authorList>
    </citation>
    <scope>NUCLEOTIDE SEQUENCE [LARGE SCALE GENOMIC DNA]</scope>
    <source>
        <strain evidence="2 3">CBS 8904</strain>
    </source>
</reference>
<feature type="compositionally biased region" description="Low complexity" evidence="1">
    <location>
        <begin position="51"/>
        <end position="67"/>
    </location>
</feature>
<evidence type="ECO:0000313" key="3">
    <source>
        <dbReference type="Proteomes" id="UP000006757"/>
    </source>
</evidence>
<dbReference type="EMBL" id="AMBO01000185">
    <property type="protein sequence ID" value="EKD04949.1"/>
    <property type="molecule type" value="Genomic_DNA"/>
</dbReference>
<evidence type="ECO:0000313" key="2">
    <source>
        <dbReference type="EMBL" id="EKD04949.1"/>
    </source>
</evidence>
<gene>
    <name evidence="2" type="ORF">A1Q2_00749</name>
</gene>
<dbReference type="Proteomes" id="UP000006757">
    <property type="component" value="Unassembled WGS sequence"/>
</dbReference>
<evidence type="ECO:0000256" key="1">
    <source>
        <dbReference type="SAM" id="MobiDB-lite"/>
    </source>
</evidence>
<dbReference type="InParanoid" id="K1WVU8"/>
<feature type="region of interest" description="Disordered" evidence="1">
    <location>
        <begin position="1"/>
        <end position="89"/>
    </location>
</feature>
<sequence length="142" mass="15089">MARLLGGQLQDGGQGDARPARHRAAEYKAAPESARDQSHRYHPPCCGRLQRAPSSPASASGARATTARPKRPSTTLTSAGRGADMDGPILQSLQPEQRLWVLRSHPHAGAWTVLDVWGARRQGRLDPWAAALSARNGGDGGV</sequence>